<name>A0A384JK87_BOTFB</name>
<reference evidence="4 5" key="1">
    <citation type="journal article" date="2011" name="PLoS Genet.">
        <title>Genomic analysis of the necrotrophic fungal pathogens Sclerotinia sclerotiorum and Botrytis cinerea.</title>
        <authorList>
            <person name="Amselem J."/>
            <person name="Cuomo C.A."/>
            <person name="van Kan J.A."/>
            <person name="Viaud M."/>
            <person name="Benito E.P."/>
            <person name="Couloux A."/>
            <person name="Coutinho P.M."/>
            <person name="de Vries R.P."/>
            <person name="Dyer P.S."/>
            <person name="Fillinger S."/>
            <person name="Fournier E."/>
            <person name="Gout L."/>
            <person name="Hahn M."/>
            <person name="Kohn L."/>
            <person name="Lapalu N."/>
            <person name="Plummer K.M."/>
            <person name="Pradier J.M."/>
            <person name="Quevillon E."/>
            <person name="Sharon A."/>
            <person name="Simon A."/>
            <person name="ten Have A."/>
            <person name="Tudzynski B."/>
            <person name="Tudzynski P."/>
            <person name="Wincker P."/>
            <person name="Andrew M."/>
            <person name="Anthouard V."/>
            <person name="Beever R.E."/>
            <person name="Beffa R."/>
            <person name="Benoit I."/>
            <person name="Bouzid O."/>
            <person name="Brault B."/>
            <person name="Chen Z."/>
            <person name="Choquer M."/>
            <person name="Collemare J."/>
            <person name="Cotton P."/>
            <person name="Danchin E.G."/>
            <person name="Da Silva C."/>
            <person name="Gautier A."/>
            <person name="Giraud C."/>
            <person name="Giraud T."/>
            <person name="Gonzalez C."/>
            <person name="Grossetete S."/>
            <person name="Guldener U."/>
            <person name="Henrissat B."/>
            <person name="Howlett B.J."/>
            <person name="Kodira C."/>
            <person name="Kretschmer M."/>
            <person name="Lappartient A."/>
            <person name="Leroch M."/>
            <person name="Levis C."/>
            <person name="Mauceli E."/>
            <person name="Neuveglise C."/>
            <person name="Oeser B."/>
            <person name="Pearson M."/>
            <person name="Poulain J."/>
            <person name="Poussereau N."/>
            <person name="Quesneville H."/>
            <person name="Rascle C."/>
            <person name="Schumacher J."/>
            <person name="Segurens B."/>
            <person name="Sexton A."/>
            <person name="Silva E."/>
            <person name="Sirven C."/>
            <person name="Soanes D.M."/>
            <person name="Talbot N.J."/>
            <person name="Templeton M."/>
            <person name="Yandava C."/>
            <person name="Yarden O."/>
            <person name="Zeng Q."/>
            <person name="Rollins J.A."/>
            <person name="Lebrun M.H."/>
            <person name="Dickman M."/>
        </authorList>
    </citation>
    <scope>NUCLEOTIDE SEQUENCE [LARGE SCALE GENOMIC DNA]</scope>
    <source>
        <strain evidence="4 5">B05.10</strain>
    </source>
</reference>
<feature type="compositionally biased region" description="Polar residues" evidence="2">
    <location>
        <begin position="449"/>
        <end position="468"/>
    </location>
</feature>
<feature type="region of interest" description="Disordered" evidence="2">
    <location>
        <begin position="447"/>
        <end position="468"/>
    </location>
</feature>
<dbReference type="OrthoDB" id="4356994at2759"/>
<evidence type="ECO:0000256" key="1">
    <source>
        <dbReference type="ARBA" id="ARBA00023242"/>
    </source>
</evidence>
<dbReference type="VEuPathDB" id="FungiDB:Bcin06g04610"/>
<dbReference type="Pfam" id="PF00172">
    <property type="entry name" value="Zn_clus"/>
    <property type="match status" value="1"/>
</dbReference>
<dbReference type="SUPFAM" id="SSF57701">
    <property type="entry name" value="Zn2/Cys6 DNA-binding domain"/>
    <property type="match status" value="1"/>
</dbReference>
<dbReference type="InterPro" id="IPR053181">
    <property type="entry name" value="EcdB-like_regulator"/>
</dbReference>
<feature type="region of interest" description="Disordered" evidence="2">
    <location>
        <begin position="26"/>
        <end position="50"/>
    </location>
</feature>
<dbReference type="GO" id="GO:0000981">
    <property type="term" value="F:DNA-binding transcription factor activity, RNA polymerase II-specific"/>
    <property type="evidence" value="ECO:0007669"/>
    <property type="project" value="InterPro"/>
</dbReference>
<feature type="compositionally biased region" description="Polar residues" evidence="2">
    <location>
        <begin position="26"/>
        <end position="37"/>
    </location>
</feature>
<proteinExistence type="predicted"/>
<dbReference type="CDD" id="cd00067">
    <property type="entry name" value="GAL4"/>
    <property type="match status" value="1"/>
</dbReference>
<dbReference type="PANTHER" id="PTHR47785:SF5">
    <property type="entry name" value="ZN(II)2CYS6 TRANSCRIPTION FACTOR (EUROFUNG)"/>
    <property type="match status" value="1"/>
</dbReference>
<dbReference type="Proteomes" id="UP000001798">
    <property type="component" value="Chromosome 6"/>
</dbReference>
<dbReference type="RefSeq" id="XP_024549332.1">
    <property type="nucleotide sequence ID" value="XM_024693544.1"/>
</dbReference>
<keyword evidence="1" id="KW-0539">Nucleus</keyword>
<sequence length="690" mass="78381">MTMENETGMDSNMETNGVEASSSLEIGAHDNSNTTPMKRQRLGKSRTASSYPRKRALRACQICRTRKTKCNNEKPMCGCCQSLGAQCVYDEVNDLSTFDPASQIILERLDQVLQKLDEKEVESAGTIHRISQTLENLRSEQVSLTTTAQESVTPSLASTWQALSTMGENVESEKDRKLQLDENMLTPSARTSPDAVLDWPVFESCYVTGFITRELFDQNFIDDSRTDKSEHDISQSSAFINEEAVPQLVEVFLTRVHIKSPILDPNIAREFGFKIAHEGLRWDAPSCLVLIMCALGCISQPFGDLNSCNPSDSWVKTSRAVLGGRDLSLGTAYFTAARKRIGLLTPGVIATQCIFLCGVYEMYMIHPVKAWTFFANASSNFFMYLKCEESHFKKDTSITKSSDTQRVEASLYWSCYKSMCELRTEVPLSPSLLSQIDYAHPLPEPPTNFPSGTSSNTSKTTFAKSSIVSDPQREESELAFETLQEKAWFFYLSDIIISRLGTRVLLNLYDNDFRSWNAHNLLYMIKAADEFERQLNEWRISLPDQIQFNDGIKTNHELQFTMQARVMEVETWLYRPFLYYMIHQSSEEIPERVRQLAQKSIDSSIHWILHRHVRHRHHGSWFVGRLILSSAISILAAVKAKMRLDSLDDWKEIMQEAISVMDFWADESPDFAVGSVVLQKLSQLVDISND</sequence>
<dbReference type="EMBL" id="CP009810">
    <property type="protein sequence ID" value="ATZ51008.1"/>
    <property type="molecule type" value="Genomic_DNA"/>
</dbReference>
<dbReference type="AlphaFoldDB" id="A0A384JK87"/>
<dbReference type="SMART" id="SM00066">
    <property type="entry name" value="GAL4"/>
    <property type="match status" value="1"/>
</dbReference>
<feature type="domain" description="Zn(2)-C6 fungal-type" evidence="3">
    <location>
        <begin position="59"/>
        <end position="89"/>
    </location>
</feature>
<accession>A0A384JK87</accession>
<evidence type="ECO:0000259" key="3">
    <source>
        <dbReference type="PROSITE" id="PS50048"/>
    </source>
</evidence>
<dbReference type="Gene3D" id="4.10.240.10">
    <property type="entry name" value="Zn(2)-C6 fungal-type DNA-binding domain"/>
    <property type="match status" value="1"/>
</dbReference>
<evidence type="ECO:0000256" key="2">
    <source>
        <dbReference type="SAM" id="MobiDB-lite"/>
    </source>
</evidence>
<reference evidence="4 5" key="2">
    <citation type="journal article" date="2012" name="Eukaryot. Cell">
        <title>Genome update of Botrytis cinerea strains B05.10 and T4.</title>
        <authorList>
            <person name="Staats M."/>
            <person name="van Kan J.A."/>
        </authorList>
    </citation>
    <scope>NUCLEOTIDE SEQUENCE [LARGE SCALE GENOMIC DNA]</scope>
    <source>
        <strain evidence="4 5">B05.10</strain>
    </source>
</reference>
<dbReference type="GO" id="GO:0008270">
    <property type="term" value="F:zinc ion binding"/>
    <property type="evidence" value="ECO:0007669"/>
    <property type="project" value="InterPro"/>
</dbReference>
<keyword evidence="5" id="KW-1185">Reference proteome</keyword>
<evidence type="ECO:0000313" key="5">
    <source>
        <dbReference type="Proteomes" id="UP000001798"/>
    </source>
</evidence>
<dbReference type="CDD" id="cd12148">
    <property type="entry name" value="fungal_TF_MHR"/>
    <property type="match status" value="1"/>
</dbReference>
<evidence type="ECO:0000313" key="4">
    <source>
        <dbReference type="EMBL" id="ATZ51008.1"/>
    </source>
</evidence>
<dbReference type="InterPro" id="IPR001138">
    <property type="entry name" value="Zn2Cys6_DnaBD"/>
</dbReference>
<dbReference type="InterPro" id="IPR036864">
    <property type="entry name" value="Zn2-C6_fun-type_DNA-bd_sf"/>
</dbReference>
<protein>
    <recommendedName>
        <fullName evidence="3">Zn(2)-C6 fungal-type domain-containing protein</fullName>
    </recommendedName>
</protein>
<dbReference type="GeneID" id="5439858"/>
<organism evidence="4 5">
    <name type="scientific">Botryotinia fuckeliana (strain B05.10)</name>
    <name type="common">Noble rot fungus</name>
    <name type="synonym">Botrytis cinerea</name>
    <dbReference type="NCBI Taxonomy" id="332648"/>
    <lineage>
        <taxon>Eukaryota</taxon>
        <taxon>Fungi</taxon>
        <taxon>Dikarya</taxon>
        <taxon>Ascomycota</taxon>
        <taxon>Pezizomycotina</taxon>
        <taxon>Leotiomycetes</taxon>
        <taxon>Helotiales</taxon>
        <taxon>Sclerotiniaceae</taxon>
        <taxon>Botrytis</taxon>
    </lineage>
</organism>
<gene>
    <name evidence="4" type="ORF">BCIN_06g04610</name>
</gene>
<dbReference type="PROSITE" id="PS00463">
    <property type="entry name" value="ZN2_CY6_FUNGAL_1"/>
    <property type="match status" value="1"/>
</dbReference>
<reference evidence="4 5" key="3">
    <citation type="journal article" date="2017" name="Mol. Plant Pathol.">
        <title>A gapless genome sequence of the fungus Botrytis cinerea.</title>
        <authorList>
            <person name="Van Kan J.A."/>
            <person name="Stassen J.H."/>
            <person name="Mosbach A."/>
            <person name="Van Der Lee T.A."/>
            <person name="Faino L."/>
            <person name="Farmer A.D."/>
            <person name="Papasotiriou D.G."/>
            <person name="Zhou S."/>
            <person name="Seidl M.F."/>
            <person name="Cottam E."/>
            <person name="Edel D."/>
            <person name="Hahn M."/>
            <person name="Schwartz D.C."/>
            <person name="Dietrich R.A."/>
            <person name="Widdison S."/>
            <person name="Scalliet G."/>
        </authorList>
    </citation>
    <scope>NUCLEOTIDE SEQUENCE [LARGE SCALE GENOMIC DNA]</scope>
    <source>
        <strain evidence="4 5">B05.10</strain>
    </source>
</reference>
<dbReference type="PANTHER" id="PTHR47785">
    <property type="entry name" value="ZN(II)2CYS6 TRANSCRIPTION FACTOR (EUROFUNG)-RELATED-RELATED"/>
    <property type="match status" value="1"/>
</dbReference>
<dbReference type="PROSITE" id="PS50048">
    <property type="entry name" value="ZN2_CY6_FUNGAL_2"/>
    <property type="match status" value="1"/>
</dbReference>